<feature type="signal peptide" evidence="1">
    <location>
        <begin position="1"/>
        <end position="21"/>
    </location>
</feature>
<gene>
    <name evidence="2" type="ORF">A3A38_00850</name>
</gene>
<evidence type="ECO:0000313" key="3">
    <source>
        <dbReference type="Proteomes" id="UP000177306"/>
    </source>
</evidence>
<sequence length="178" mass="19063">MRNVLFAAIACALCGFSIAYAQELQVSAFKSCGKGGSLDGTIVETYVSRTGECIGISVDTFDDTYLGIRGDVWRSSYVIETYEPDFNVPSGTSESALCAATTPTKIIIWAVKKEGNVAACDASSIPNLLPYRVIMPSREQVCIVPEGPCTSFSSLKDRGRARLNELIATAKEATLATQ</sequence>
<dbReference type="Proteomes" id="UP000177306">
    <property type="component" value="Unassembled WGS sequence"/>
</dbReference>
<name>A0A1F6EGF3_9BACT</name>
<organism evidence="2 3">
    <name type="scientific">Candidatus Kaiserbacteria bacterium RIFCSPLOWO2_01_FULL_53_17</name>
    <dbReference type="NCBI Taxonomy" id="1798511"/>
    <lineage>
        <taxon>Bacteria</taxon>
        <taxon>Candidatus Kaiseribacteriota</taxon>
    </lineage>
</organism>
<proteinExistence type="predicted"/>
<dbReference type="EMBL" id="MFLY01000035">
    <property type="protein sequence ID" value="OGG72719.1"/>
    <property type="molecule type" value="Genomic_DNA"/>
</dbReference>
<feature type="chain" id="PRO_5009524146" evidence="1">
    <location>
        <begin position="22"/>
        <end position="178"/>
    </location>
</feature>
<reference evidence="2 3" key="1">
    <citation type="journal article" date="2016" name="Nat. Commun.">
        <title>Thousands of microbial genomes shed light on interconnected biogeochemical processes in an aquifer system.</title>
        <authorList>
            <person name="Anantharaman K."/>
            <person name="Brown C.T."/>
            <person name="Hug L.A."/>
            <person name="Sharon I."/>
            <person name="Castelle C.J."/>
            <person name="Probst A.J."/>
            <person name="Thomas B.C."/>
            <person name="Singh A."/>
            <person name="Wilkins M.J."/>
            <person name="Karaoz U."/>
            <person name="Brodie E.L."/>
            <person name="Williams K.H."/>
            <person name="Hubbard S.S."/>
            <person name="Banfield J.F."/>
        </authorList>
    </citation>
    <scope>NUCLEOTIDE SEQUENCE [LARGE SCALE GENOMIC DNA]</scope>
</reference>
<protein>
    <submittedName>
        <fullName evidence="2">Uncharacterized protein</fullName>
    </submittedName>
</protein>
<dbReference type="AlphaFoldDB" id="A0A1F6EGF3"/>
<evidence type="ECO:0000313" key="2">
    <source>
        <dbReference type="EMBL" id="OGG72719.1"/>
    </source>
</evidence>
<accession>A0A1F6EGF3</accession>
<keyword evidence="1" id="KW-0732">Signal</keyword>
<evidence type="ECO:0000256" key="1">
    <source>
        <dbReference type="SAM" id="SignalP"/>
    </source>
</evidence>
<comment type="caution">
    <text evidence="2">The sequence shown here is derived from an EMBL/GenBank/DDBJ whole genome shotgun (WGS) entry which is preliminary data.</text>
</comment>